<dbReference type="InterPro" id="IPR029063">
    <property type="entry name" value="SAM-dependent_MTases_sf"/>
</dbReference>
<evidence type="ECO:0000313" key="3">
    <source>
        <dbReference type="Proteomes" id="UP000249363"/>
    </source>
</evidence>
<comment type="caution">
    <text evidence="2">The sequence shown here is derived from an EMBL/GenBank/DDBJ whole genome shotgun (WGS) entry which is preliminary data.</text>
</comment>
<dbReference type="OrthoDB" id="9991036at2759"/>
<sequence>MAVLDFNQIYNDNTWGSSESRSGRGSELAQTQHIRGALPSLLAELGVSSLLDVPCGDFHWMQHVDLGAIKYIGGDIVEDIITENQRTFKSRKNVSFKTIDILKDELPKADAVLCRDLFVHFTLDDALRGIANVCRSGATYLIATTFTDRLTNSETLLLDMWRPLNMVQPPFNFPSPVAVINEQCTDMDFGLDYSDKCLGVWRICDIKNVSV</sequence>
<name>A0A364KU27_TALAM</name>
<dbReference type="SUPFAM" id="SSF53335">
    <property type="entry name" value="S-adenosyl-L-methionine-dependent methyltransferases"/>
    <property type="match status" value="1"/>
</dbReference>
<dbReference type="Gene3D" id="3.40.50.150">
    <property type="entry name" value="Vaccinia Virus protein VP39"/>
    <property type="match status" value="1"/>
</dbReference>
<organism evidence="2 3">
    <name type="scientific">Talaromyces amestolkiae</name>
    <dbReference type="NCBI Taxonomy" id="1196081"/>
    <lineage>
        <taxon>Eukaryota</taxon>
        <taxon>Fungi</taxon>
        <taxon>Dikarya</taxon>
        <taxon>Ascomycota</taxon>
        <taxon>Pezizomycotina</taxon>
        <taxon>Eurotiomycetes</taxon>
        <taxon>Eurotiomycetidae</taxon>
        <taxon>Eurotiales</taxon>
        <taxon>Trichocomaceae</taxon>
        <taxon>Talaromyces</taxon>
        <taxon>Talaromyces sect. Talaromyces</taxon>
    </lineage>
</organism>
<accession>A0A364KU27</accession>
<reference evidence="2 3" key="1">
    <citation type="journal article" date="2017" name="Biotechnol. Biofuels">
        <title>Differential beta-glucosidase expression as a function of carbon source availability in Talaromyces amestolkiae: a genomic and proteomic approach.</title>
        <authorList>
            <person name="de Eugenio L.I."/>
            <person name="Mendez-Liter J.A."/>
            <person name="Nieto-Dominguez M."/>
            <person name="Alonso L."/>
            <person name="Gil-Munoz J."/>
            <person name="Barriuso J."/>
            <person name="Prieto A."/>
            <person name="Martinez M.J."/>
        </authorList>
    </citation>
    <scope>NUCLEOTIDE SEQUENCE [LARGE SCALE GENOMIC DNA]</scope>
    <source>
        <strain evidence="2 3">CIB</strain>
    </source>
</reference>
<dbReference type="Pfam" id="PF08241">
    <property type="entry name" value="Methyltransf_11"/>
    <property type="match status" value="1"/>
</dbReference>
<keyword evidence="3" id="KW-1185">Reference proteome</keyword>
<dbReference type="Proteomes" id="UP000249363">
    <property type="component" value="Unassembled WGS sequence"/>
</dbReference>
<dbReference type="AlphaFoldDB" id="A0A364KU27"/>
<dbReference type="GO" id="GO:0008757">
    <property type="term" value="F:S-adenosylmethionine-dependent methyltransferase activity"/>
    <property type="evidence" value="ECO:0007669"/>
    <property type="project" value="InterPro"/>
</dbReference>
<dbReference type="GeneID" id="63792271"/>
<evidence type="ECO:0000313" key="2">
    <source>
        <dbReference type="EMBL" id="RAO67043.1"/>
    </source>
</evidence>
<feature type="domain" description="Methyltransferase type 11" evidence="1">
    <location>
        <begin position="51"/>
        <end position="141"/>
    </location>
</feature>
<dbReference type="EMBL" id="MIKG01000004">
    <property type="protein sequence ID" value="RAO67043.1"/>
    <property type="molecule type" value="Genomic_DNA"/>
</dbReference>
<proteinExistence type="predicted"/>
<gene>
    <name evidence="2" type="ORF">BHQ10_003055</name>
</gene>
<dbReference type="InterPro" id="IPR013216">
    <property type="entry name" value="Methyltransf_11"/>
</dbReference>
<evidence type="ECO:0000259" key="1">
    <source>
        <dbReference type="Pfam" id="PF08241"/>
    </source>
</evidence>
<protein>
    <recommendedName>
        <fullName evidence="1">Methyltransferase type 11 domain-containing protein</fullName>
    </recommendedName>
</protein>
<dbReference type="RefSeq" id="XP_040731559.1">
    <property type="nucleotide sequence ID" value="XM_040875269.1"/>
</dbReference>